<evidence type="ECO:0000313" key="1">
    <source>
        <dbReference type="EMBL" id="OUO00448.1"/>
    </source>
</evidence>
<proteinExistence type="predicted"/>
<protein>
    <submittedName>
        <fullName evidence="1">Uncharacterized protein</fullName>
    </submittedName>
</protein>
<evidence type="ECO:0000313" key="2">
    <source>
        <dbReference type="Proteomes" id="UP000195386"/>
    </source>
</evidence>
<organism evidence="1 2">
    <name type="scientific">Bacteroides clarus</name>
    <dbReference type="NCBI Taxonomy" id="626929"/>
    <lineage>
        <taxon>Bacteria</taxon>
        <taxon>Pseudomonadati</taxon>
        <taxon>Bacteroidota</taxon>
        <taxon>Bacteroidia</taxon>
        <taxon>Bacteroidales</taxon>
        <taxon>Bacteroidaceae</taxon>
        <taxon>Bacteroides</taxon>
    </lineage>
</organism>
<accession>A0A1Y3YYA6</accession>
<dbReference type="Proteomes" id="UP000195386">
    <property type="component" value="Unassembled WGS sequence"/>
</dbReference>
<dbReference type="RefSeq" id="WP_087426408.1">
    <property type="nucleotide sequence ID" value="NZ_NFII01000011.1"/>
</dbReference>
<gene>
    <name evidence="1" type="ORF">B5F97_11965</name>
</gene>
<dbReference type="EMBL" id="NFII01000011">
    <property type="protein sequence ID" value="OUO00448.1"/>
    <property type="molecule type" value="Genomic_DNA"/>
</dbReference>
<name>A0A1Y3YYA6_9BACE</name>
<sequence>MYRISVTSLEVFRRFRDKHSIWDTEERLLNVLAGIKEPNAYAAIGSCFHKIVETGKATYVGRGIFEQEQDGVIVRLNSKAVENAIFYRNKFPDAQHEVHGGKDYHSSHFDIHVHGYADLKYAKVIRDIKTKYSTPHTEDYTKSCQWTFYLDIFDCSVFYFDLFQFEGYKRNMLTDVTSTAFIPYEPIECVRTDLSEEYNQNIVEDFCKYIHTNNLYRLLKTKEELYQL</sequence>
<dbReference type="AlphaFoldDB" id="A0A1Y3YYA6"/>
<comment type="caution">
    <text evidence="1">The sequence shown here is derived from an EMBL/GenBank/DDBJ whole genome shotgun (WGS) entry which is preliminary data.</text>
</comment>
<reference evidence="2" key="1">
    <citation type="submission" date="2017-04" db="EMBL/GenBank/DDBJ databases">
        <title>Function of individual gut microbiota members based on whole genome sequencing of pure cultures obtained from chicken caecum.</title>
        <authorList>
            <person name="Medvecky M."/>
            <person name="Cejkova D."/>
            <person name="Polansky O."/>
            <person name="Karasova D."/>
            <person name="Kubasova T."/>
            <person name="Cizek A."/>
            <person name="Rychlik I."/>
        </authorList>
    </citation>
    <scope>NUCLEOTIDE SEQUENCE [LARGE SCALE GENOMIC DNA]</scope>
    <source>
        <strain evidence="2">An43</strain>
    </source>
</reference>